<protein>
    <submittedName>
        <fullName evidence="2">Uncharacterized protein</fullName>
    </submittedName>
</protein>
<dbReference type="EMBL" id="NRHC01000002">
    <property type="protein sequence ID" value="RIY34494.1"/>
    <property type="molecule type" value="Genomic_DNA"/>
</dbReference>
<sequence>MFKALLFLLNKGYKSPVSLLMIILMGFLGITQYQAQKRDYELFTLTQQNAVYLEQLRQEQEAAKEMREKIYEMQQRIQILAQEKNDLNNQFHNALLAISNDLQKDQCAVQPISDSLLKWLSSTNPTSSTASTANK</sequence>
<evidence type="ECO:0000313" key="3">
    <source>
        <dbReference type="Proteomes" id="UP000265691"/>
    </source>
</evidence>
<feature type="coiled-coil region" evidence="1">
    <location>
        <begin position="49"/>
        <end position="90"/>
    </location>
</feature>
<reference evidence="2 3" key="1">
    <citation type="submission" date="2017-08" db="EMBL/GenBank/DDBJ databases">
        <title>Reclassification of Bisgaard taxon 37 and 44.</title>
        <authorList>
            <person name="Christensen H."/>
        </authorList>
    </citation>
    <scope>NUCLEOTIDE SEQUENCE [LARGE SCALE GENOMIC DNA]</scope>
    <source>
        <strain evidence="2 3">B96_3</strain>
    </source>
</reference>
<proteinExistence type="predicted"/>
<keyword evidence="3" id="KW-1185">Reference proteome</keyword>
<comment type="caution">
    <text evidence="2">The sequence shown here is derived from an EMBL/GenBank/DDBJ whole genome shotgun (WGS) entry which is preliminary data.</text>
</comment>
<organism evidence="2 3">
    <name type="scientific">Psittacicella hinzii</name>
    <dbReference type="NCBI Taxonomy" id="2028575"/>
    <lineage>
        <taxon>Bacteria</taxon>
        <taxon>Pseudomonadati</taxon>
        <taxon>Pseudomonadota</taxon>
        <taxon>Gammaproteobacteria</taxon>
        <taxon>Pasteurellales</taxon>
        <taxon>Psittacicellaceae</taxon>
        <taxon>Psittacicella</taxon>
    </lineage>
</organism>
<evidence type="ECO:0000256" key="1">
    <source>
        <dbReference type="SAM" id="Coils"/>
    </source>
</evidence>
<keyword evidence="1" id="KW-0175">Coiled coil</keyword>
<gene>
    <name evidence="2" type="ORF">CKF54_00420</name>
</gene>
<dbReference type="AlphaFoldDB" id="A0A3A1YE76"/>
<name>A0A3A1YE76_9GAMM</name>
<accession>A0A3A1YE76</accession>
<dbReference type="Proteomes" id="UP000265691">
    <property type="component" value="Unassembled WGS sequence"/>
</dbReference>
<evidence type="ECO:0000313" key="2">
    <source>
        <dbReference type="EMBL" id="RIY34494.1"/>
    </source>
</evidence>